<dbReference type="EMBL" id="SZYD01000017">
    <property type="protein sequence ID" value="KAD3067748.1"/>
    <property type="molecule type" value="Genomic_DNA"/>
</dbReference>
<proteinExistence type="predicted"/>
<evidence type="ECO:0000313" key="1">
    <source>
        <dbReference type="EMBL" id="KAD3067748.1"/>
    </source>
</evidence>
<protein>
    <submittedName>
        <fullName evidence="1">Uncharacterized protein</fullName>
    </submittedName>
</protein>
<organism evidence="1 2">
    <name type="scientific">Mikania micrantha</name>
    <name type="common">bitter vine</name>
    <dbReference type="NCBI Taxonomy" id="192012"/>
    <lineage>
        <taxon>Eukaryota</taxon>
        <taxon>Viridiplantae</taxon>
        <taxon>Streptophyta</taxon>
        <taxon>Embryophyta</taxon>
        <taxon>Tracheophyta</taxon>
        <taxon>Spermatophyta</taxon>
        <taxon>Magnoliopsida</taxon>
        <taxon>eudicotyledons</taxon>
        <taxon>Gunneridae</taxon>
        <taxon>Pentapetalae</taxon>
        <taxon>asterids</taxon>
        <taxon>campanulids</taxon>
        <taxon>Asterales</taxon>
        <taxon>Asteraceae</taxon>
        <taxon>Asteroideae</taxon>
        <taxon>Heliantheae alliance</taxon>
        <taxon>Eupatorieae</taxon>
        <taxon>Mikania</taxon>
    </lineage>
</organism>
<comment type="caution">
    <text evidence="1">The sequence shown here is derived from an EMBL/GenBank/DDBJ whole genome shotgun (WGS) entry which is preliminary data.</text>
</comment>
<reference evidence="1 2" key="1">
    <citation type="submission" date="2019-05" db="EMBL/GenBank/DDBJ databases">
        <title>Mikania micrantha, genome provides insights into the molecular mechanism of rapid growth.</title>
        <authorList>
            <person name="Liu B."/>
        </authorList>
    </citation>
    <scope>NUCLEOTIDE SEQUENCE [LARGE SCALE GENOMIC DNA]</scope>
    <source>
        <strain evidence="1">NLD-2019</strain>
        <tissue evidence="1">Leaf</tissue>
    </source>
</reference>
<evidence type="ECO:0000313" key="2">
    <source>
        <dbReference type="Proteomes" id="UP000326396"/>
    </source>
</evidence>
<dbReference type="AlphaFoldDB" id="A0A5N6M1T0"/>
<accession>A0A5N6M1T0</accession>
<name>A0A5N6M1T0_9ASTR</name>
<gene>
    <name evidence="1" type="ORF">E3N88_35628</name>
</gene>
<dbReference type="Proteomes" id="UP000326396">
    <property type="component" value="Linkage Group LG7"/>
</dbReference>
<sequence>MVAPIFVWGKYGCSSTCYWVSMDLQNASAGQINGYGALCRHKPTVTLGSSGCDADCQQRMNGCHELNAYVRVKK</sequence>
<keyword evidence="2" id="KW-1185">Reference proteome</keyword>